<sequence length="254" mass="28579">MVTEAMVADANMANAMLVASYLVAMNIVSKGCFTEDHLLFLLLFFDAQTKTVFSLCWNRWTWNIKERKYFVKSLERGEVPNINTYMNNLPFDIYINTLGGVSSLAFLEEADLTIGMDHLLKKSVILIKAWLKYETEPTILKSSDGLLSTYALEVMILYIINRFSTEVSTPLQSPLAAAAVRAHLQLRFNPGISFFEKAGWNFEGGYVEVTQGFVDMIGGLKACVWEGFLCCYLRNEVTLLPVVACYGSEIIDAR</sequence>
<dbReference type="Proteomes" id="UP000245207">
    <property type="component" value="Unassembled WGS sequence"/>
</dbReference>
<dbReference type="OrthoDB" id="273917at2759"/>
<keyword evidence="3" id="KW-1185">Reference proteome</keyword>
<dbReference type="InterPro" id="IPR058921">
    <property type="entry name" value="PAP/OAS1-rel"/>
</dbReference>
<organism evidence="2 3">
    <name type="scientific">Artemisia annua</name>
    <name type="common">Sweet wormwood</name>
    <dbReference type="NCBI Taxonomy" id="35608"/>
    <lineage>
        <taxon>Eukaryota</taxon>
        <taxon>Viridiplantae</taxon>
        <taxon>Streptophyta</taxon>
        <taxon>Embryophyta</taxon>
        <taxon>Tracheophyta</taxon>
        <taxon>Spermatophyta</taxon>
        <taxon>Magnoliopsida</taxon>
        <taxon>eudicotyledons</taxon>
        <taxon>Gunneridae</taxon>
        <taxon>Pentapetalae</taxon>
        <taxon>asterids</taxon>
        <taxon>campanulids</taxon>
        <taxon>Asterales</taxon>
        <taxon>Asteraceae</taxon>
        <taxon>Asteroideae</taxon>
        <taxon>Anthemideae</taxon>
        <taxon>Artemisiinae</taxon>
        <taxon>Artemisia</taxon>
    </lineage>
</organism>
<protein>
    <recommendedName>
        <fullName evidence="1">PAP/OAS1 substrate-binding-related domain-containing protein</fullName>
    </recommendedName>
</protein>
<comment type="caution">
    <text evidence="2">The sequence shown here is derived from an EMBL/GenBank/DDBJ whole genome shotgun (WGS) entry which is preliminary data.</text>
</comment>
<gene>
    <name evidence="2" type="ORF">CTI12_AA470420</name>
</gene>
<evidence type="ECO:0000313" key="3">
    <source>
        <dbReference type="Proteomes" id="UP000245207"/>
    </source>
</evidence>
<dbReference type="STRING" id="35608.A0A2U1LNX5"/>
<dbReference type="EMBL" id="PKPP01008432">
    <property type="protein sequence ID" value="PWA50705.1"/>
    <property type="molecule type" value="Genomic_DNA"/>
</dbReference>
<dbReference type="SUPFAM" id="SSF81631">
    <property type="entry name" value="PAP/OAS1 substrate-binding domain"/>
    <property type="match status" value="1"/>
</dbReference>
<dbReference type="InterPro" id="IPR058920">
    <property type="entry name" value="PAP-OAS1-bd-rel"/>
</dbReference>
<name>A0A2U1LNX5_ARTAN</name>
<proteinExistence type="predicted"/>
<dbReference type="PANTHER" id="PTHR45979:SF30">
    <property type="entry name" value="NUCLEOTIDYLTRANSFERASE"/>
    <property type="match status" value="1"/>
</dbReference>
<evidence type="ECO:0000313" key="2">
    <source>
        <dbReference type="EMBL" id="PWA50705.1"/>
    </source>
</evidence>
<evidence type="ECO:0000259" key="1">
    <source>
        <dbReference type="Pfam" id="PF26180"/>
    </source>
</evidence>
<accession>A0A2U1LNX5</accession>
<dbReference type="PANTHER" id="PTHR45979">
    <property type="entry name" value="PAP/OAS1 SUBSTRATE-BINDING DOMAIN SUPERFAMILY"/>
    <property type="match status" value="1"/>
</dbReference>
<feature type="domain" description="PAP/OAS1 substrate-binding-related" evidence="1">
    <location>
        <begin position="114"/>
        <end position="172"/>
    </location>
</feature>
<dbReference type="Pfam" id="PF26180">
    <property type="entry name" value="PAP-OAS1"/>
    <property type="match status" value="1"/>
</dbReference>
<dbReference type="AlphaFoldDB" id="A0A2U1LNX5"/>
<reference evidence="2 3" key="1">
    <citation type="journal article" date="2018" name="Mol. Plant">
        <title>The genome of Artemisia annua provides insight into the evolution of Asteraceae family and artemisinin biosynthesis.</title>
        <authorList>
            <person name="Shen Q."/>
            <person name="Zhang L."/>
            <person name="Liao Z."/>
            <person name="Wang S."/>
            <person name="Yan T."/>
            <person name="Shi P."/>
            <person name="Liu M."/>
            <person name="Fu X."/>
            <person name="Pan Q."/>
            <person name="Wang Y."/>
            <person name="Lv Z."/>
            <person name="Lu X."/>
            <person name="Zhang F."/>
            <person name="Jiang W."/>
            <person name="Ma Y."/>
            <person name="Chen M."/>
            <person name="Hao X."/>
            <person name="Li L."/>
            <person name="Tang Y."/>
            <person name="Lv G."/>
            <person name="Zhou Y."/>
            <person name="Sun X."/>
            <person name="Brodelius P.E."/>
            <person name="Rose J.K.C."/>
            <person name="Tang K."/>
        </authorList>
    </citation>
    <scope>NUCLEOTIDE SEQUENCE [LARGE SCALE GENOMIC DNA]</scope>
    <source>
        <strain evidence="3">cv. Huhao1</strain>
        <tissue evidence="2">Leaf</tissue>
    </source>
</reference>